<protein>
    <submittedName>
        <fullName evidence="2">Uncharacterized protein</fullName>
    </submittedName>
</protein>
<sequence length="143" mass="15538">MGTPLAWYLDAFPEIALAKNLAHPPAHPGPSSPPLSPAPNVPINDEGYRAEDEDMWAGDEGYDVWGDEETENSGDSENVKSVINIVESPELIVLSSDEAEDAEIVSKHGKGSEEEEDTWSSGSETNNSSDPDFKRRRGRGGRK</sequence>
<reference evidence="2" key="2">
    <citation type="submission" date="2020-07" db="EMBL/GenBank/DDBJ databases">
        <authorList>
            <person name="Vera ALvarez R."/>
            <person name="Arias-Moreno D.M."/>
            <person name="Jimenez-Jacinto V."/>
            <person name="Jimenez-Bremont J.F."/>
            <person name="Swaminathan K."/>
            <person name="Moose S.P."/>
            <person name="Guerrero-Gonzalez M.L."/>
            <person name="Marino-Ramirez L."/>
            <person name="Landsman D."/>
            <person name="Rodriguez-Kessler M."/>
            <person name="Delgado-Sanchez P."/>
        </authorList>
    </citation>
    <scope>NUCLEOTIDE SEQUENCE</scope>
    <source>
        <tissue evidence="2">Cladode</tissue>
    </source>
</reference>
<name>A0A7C9DLF8_OPUST</name>
<organism evidence="2">
    <name type="scientific">Opuntia streptacantha</name>
    <name type="common">Prickly pear cactus</name>
    <name type="synonym">Opuntia cardona</name>
    <dbReference type="NCBI Taxonomy" id="393608"/>
    <lineage>
        <taxon>Eukaryota</taxon>
        <taxon>Viridiplantae</taxon>
        <taxon>Streptophyta</taxon>
        <taxon>Embryophyta</taxon>
        <taxon>Tracheophyta</taxon>
        <taxon>Spermatophyta</taxon>
        <taxon>Magnoliopsida</taxon>
        <taxon>eudicotyledons</taxon>
        <taxon>Gunneridae</taxon>
        <taxon>Pentapetalae</taxon>
        <taxon>Caryophyllales</taxon>
        <taxon>Cactineae</taxon>
        <taxon>Cactaceae</taxon>
        <taxon>Opuntioideae</taxon>
        <taxon>Opuntia</taxon>
    </lineage>
</organism>
<feature type="compositionally biased region" description="Polar residues" evidence="1">
    <location>
        <begin position="119"/>
        <end position="130"/>
    </location>
</feature>
<evidence type="ECO:0000256" key="1">
    <source>
        <dbReference type="SAM" id="MobiDB-lite"/>
    </source>
</evidence>
<feature type="region of interest" description="Disordered" evidence="1">
    <location>
        <begin position="94"/>
        <end position="143"/>
    </location>
</feature>
<accession>A0A7C9DLF8</accession>
<proteinExistence type="predicted"/>
<reference evidence="2" key="1">
    <citation type="journal article" date="2013" name="J. Plant Res.">
        <title>Effect of fungi and light on seed germination of three Opuntia species from semiarid lands of central Mexico.</title>
        <authorList>
            <person name="Delgado-Sanchez P."/>
            <person name="Jimenez-Bremont J.F."/>
            <person name="Guerrero-Gonzalez Mde L."/>
            <person name="Flores J."/>
        </authorList>
    </citation>
    <scope>NUCLEOTIDE SEQUENCE</scope>
    <source>
        <tissue evidence="2">Cladode</tissue>
    </source>
</reference>
<dbReference type="EMBL" id="GISG01123336">
    <property type="protein sequence ID" value="MBA4641248.1"/>
    <property type="molecule type" value="Transcribed_RNA"/>
</dbReference>
<dbReference type="AlphaFoldDB" id="A0A7C9DLF8"/>
<evidence type="ECO:0000313" key="2">
    <source>
        <dbReference type="EMBL" id="MBA4641248.1"/>
    </source>
</evidence>
<feature type="region of interest" description="Disordered" evidence="1">
    <location>
        <begin position="21"/>
        <end position="82"/>
    </location>
</feature>
<feature type="compositionally biased region" description="Pro residues" evidence="1">
    <location>
        <begin position="25"/>
        <end position="40"/>
    </location>
</feature>
<feature type="compositionally biased region" description="Basic residues" evidence="1">
    <location>
        <begin position="134"/>
        <end position="143"/>
    </location>
</feature>
<feature type="compositionally biased region" description="Acidic residues" evidence="1">
    <location>
        <begin position="51"/>
        <end position="74"/>
    </location>
</feature>